<keyword evidence="3 5" id="KW-1133">Transmembrane helix</keyword>
<reference evidence="7" key="1">
    <citation type="submission" date="2020-05" db="EMBL/GenBank/DDBJ databases">
        <title>Phylogenomic resolution of chytrid fungi.</title>
        <authorList>
            <person name="Stajich J.E."/>
            <person name="Amses K."/>
            <person name="Simmons R."/>
            <person name="Seto K."/>
            <person name="Myers J."/>
            <person name="Bonds A."/>
            <person name="Quandt C.A."/>
            <person name="Barry K."/>
            <person name="Liu P."/>
            <person name="Grigoriev I."/>
            <person name="Longcore J.E."/>
            <person name="James T.Y."/>
        </authorList>
    </citation>
    <scope>NUCLEOTIDE SEQUENCE</scope>
    <source>
        <strain evidence="7">JEL0513</strain>
    </source>
</reference>
<feature type="domain" description="G-protein coupled receptors family 3 profile" evidence="6">
    <location>
        <begin position="127"/>
        <end position="353"/>
    </location>
</feature>
<keyword evidence="2 5" id="KW-0812">Transmembrane</keyword>
<evidence type="ECO:0000256" key="1">
    <source>
        <dbReference type="ARBA" id="ARBA00004141"/>
    </source>
</evidence>
<feature type="transmembrane region" description="Helical" evidence="5">
    <location>
        <begin position="300"/>
        <end position="321"/>
    </location>
</feature>
<dbReference type="Pfam" id="PF00003">
    <property type="entry name" value="7tm_3"/>
    <property type="match status" value="1"/>
</dbReference>
<keyword evidence="4 5" id="KW-0472">Membrane</keyword>
<organism evidence="7 8">
    <name type="scientific">Physocladia obscura</name>
    <dbReference type="NCBI Taxonomy" id="109957"/>
    <lineage>
        <taxon>Eukaryota</taxon>
        <taxon>Fungi</taxon>
        <taxon>Fungi incertae sedis</taxon>
        <taxon>Chytridiomycota</taxon>
        <taxon>Chytridiomycota incertae sedis</taxon>
        <taxon>Chytridiomycetes</taxon>
        <taxon>Chytridiales</taxon>
        <taxon>Chytriomycetaceae</taxon>
        <taxon>Physocladia</taxon>
    </lineage>
</organism>
<feature type="transmembrane region" description="Helical" evidence="5">
    <location>
        <begin position="130"/>
        <end position="152"/>
    </location>
</feature>
<evidence type="ECO:0000256" key="5">
    <source>
        <dbReference type="SAM" id="Phobius"/>
    </source>
</evidence>
<dbReference type="InterPro" id="IPR017978">
    <property type="entry name" value="GPCR_3_C"/>
</dbReference>
<feature type="transmembrane region" description="Helical" evidence="5">
    <location>
        <begin position="164"/>
        <end position="183"/>
    </location>
</feature>
<dbReference type="InterPro" id="IPR051530">
    <property type="entry name" value="mGluR/GABA-B-like"/>
</dbReference>
<comment type="caution">
    <text evidence="7">The sequence shown here is derived from an EMBL/GenBank/DDBJ whole genome shotgun (WGS) entry which is preliminary data.</text>
</comment>
<name>A0AAD5SQQ6_9FUNG</name>
<gene>
    <name evidence="7" type="ORF">HK100_006316</name>
</gene>
<proteinExistence type="predicted"/>
<protein>
    <recommendedName>
        <fullName evidence="6">G-protein coupled receptors family 3 profile domain-containing protein</fullName>
    </recommendedName>
</protein>
<dbReference type="Proteomes" id="UP001211907">
    <property type="component" value="Unassembled WGS sequence"/>
</dbReference>
<evidence type="ECO:0000256" key="3">
    <source>
        <dbReference type="ARBA" id="ARBA00022989"/>
    </source>
</evidence>
<dbReference type="AlphaFoldDB" id="A0AAD5SQQ6"/>
<evidence type="ECO:0000259" key="6">
    <source>
        <dbReference type="Pfam" id="PF00003"/>
    </source>
</evidence>
<evidence type="ECO:0000256" key="4">
    <source>
        <dbReference type="ARBA" id="ARBA00023136"/>
    </source>
</evidence>
<feature type="non-terminal residue" evidence="7">
    <location>
        <position position="1"/>
    </location>
</feature>
<keyword evidence="8" id="KW-1185">Reference proteome</keyword>
<sequence length="516" mass="56311">MYDCVNLLAYGIQEAISSPISAPFSESVRRRLNFSAFSNTGYLGYTGNPMINLTKVGDVKVPYYFSYIDGLDETFHTIPFAYTDLDMLSIIPIAGSPPIFFDGSSTPPSDGSILYILDESFSVKSGSGRLIIALSTIGLVTCVAACYLIHRYGQIPEIKSASPVFLRYIICGCALSFLSMLVFLPQDVLNCHLQVWLQELAYTVTISSLILKNARVLNITRWISVNLAVIGFSVIILSFWSQFIGLEIVTATNGNTMGYSALAAIAVHATLWVFNGLLLISAIVISLLHRDSFTVYGESVLVLIFSVTLAAAVLVFETLILTTSNPTPSINRIHSLLIWAVTFSFMLSMFGTKALIVVSTNVAKHLATTKSIIANMTSKTNAEFTTSSPKKNSVVPAKKAAVKLDGKKLVSSRNGLASVCLQSWVLTKSKWTLSLITLYQLDDEKNLLLAMTATDTDQPLCACFNSRETLFCGAGGTCVELNSLAGKVLFDFGDEKEAKQFMRNFSEELTRNKKSA</sequence>
<feature type="transmembrane region" description="Helical" evidence="5">
    <location>
        <begin position="195"/>
        <end position="211"/>
    </location>
</feature>
<dbReference type="EMBL" id="JADGJH010002931">
    <property type="protein sequence ID" value="KAJ3094009.1"/>
    <property type="molecule type" value="Genomic_DNA"/>
</dbReference>
<dbReference type="GO" id="GO:0004930">
    <property type="term" value="F:G protein-coupled receptor activity"/>
    <property type="evidence" value="ECO:0007669"/>
    <property type="project" value="InterPro"/>
</dbReference>
<comment type="subcellular location">
    <subcellularLocation>
        <location evidence="1">Membrane</location>
        <topology evidence="1">Multi-pass membrane protein</topology>
    </subcellularLocation>
</comment>
<feature type="transmembrane region" description="Helical" evidence="5">
    <location>
        <begin position="261"/>
        <end position="288"/>
    </location>
</feature>
<evidence type="ECO:0000313" key="7">
    <source>
        <dbReference type="EMBL" id="KAJ3094009.1"/>
    </source>
</evidence>
<evidence type="ECO:0000313" key="8">
    <source>
        <dbReference type="Proteomes" id="UP001211907"/>
    </source>
</evidence>
<feature type="transmembrane region" description="Helical" evidence="5">
    <location>
        <begin position="223"/>
        <end position="241"/>
    </location>
</feature>
<dbReference type="PANTHER" id="PTHR46924">
    <property type="entry name" value="METABOTROPIC GLUTAMATE RECEPTOR-LIKE PROTEIN C-RELATED-RELATED"/>
    <property type="match status" value="1"/>
</dbReference>
<accession>A0AAD5SQQ6</accession>
<dbReference type="GO" id="GO:0016020">
    <property type="term" value="C:membrane"/>
    <property type="evidence" value="ECO:0007669"/>
    <property type="project" value="UniProtKB-SubCell"/>
</dbReference>
<feature type="transmembrane region" description="Helical" evidence="5">
    <location>
        <begin position="333"/>
        <end position="356"/>
    </location>
</feature>
<evidence type="ECO:0000256" key="2">
    <source>
        <dbReference type="ARBA" id="ARBA00022692"/>
    </source>
</evidence>